<dbReference type="GO" id="GO:0015949">
    <property type="term" value="P:nucleobase-containing small molecule interconversion"/>
    <property type="evidence" value="ECO:0007669"/>
    <property type="project" value="TreeGrafter"/>
</dbReference>
<comment type="catalytic activity">
    <reaction evidence="7 8">
        <text>CMP + ATP = CDP + ADP</text>
        <dbReference type="Rhea" id="RHEA:11600"/>
        <dbReference type="ChEBI" id="CHEBI:30616"/>
        <dbReference type="ChEBI" id="CHEBI:58069"/>
        <dbReference type="ChEBI" id="CHEBI:60377"/>
        <dbReference type="ChEBI" id="CHEBI:456216"/>
        <dbReference type="EC" id="2.7.4.25"/>
    </reaction>
</comment>
<reference evidence="11" key="1">
    <citation type="submission" date="2016-01" db="EMBL/GenBank/DDBJ databases">
        <authorList>
            <person name="Mitreva M."/>
            <person name="Pepin K.H."/>
            <person name="Mihindukulasuriya K.A."/>
            <person name="Fulton R."/>
            <person name="Fronick C."/>
            <person name="O'Laughlin M."/>
            <person name="Miner T."/>
            <person name="Herter B."/>
            <person name="Rosa B.A."/>
            <person name="Cordes M."/>
            <person name="Tomlinson C."/>
            <person name="Wollam A."/>
            <person name="Palsikar V.B."/>
            <person name="Mardis E.R."/>
            <person name="Wilson R.K."/>
        </authorList>
    </citation>
    <scope>NUCLEOTIDE SEQUENCE [LARGE SCALE GENOMIC DNA]</scope>
    <source>
        <strain evidence="11">DNF01167</strain>
    </source>
</reference>
<protein>
    <recommendedName>
        <fullName evidence="8">Cytidylate kinase</fullName>
        <shortName evidence="8">CK</shortName>
        <ecNumber evidence="8">2.7.4.25</ecNumber>
    </recommendedName>
    <alternativeName>
        <fullName evidence="8">Cytidine monophosphate kinase</fullName>
        <shortName evidence="8">CMP kinase</shortName>
    </alternativeName>
</protein>
<dbReference type="STRING" id="1379.HMPREF3186_01634"/>
<dbReference type="GO" id="GO:0005829">
    <property type="term" value="C:cytosol"/>
    <property type="evidence" value="ECO:0007669"/>
    <property type="project" value="TreeGrafter"/>
</dbReference>
<dbReference type="Proteomes" id="UP000070355">
    <property type="component" value="Unassembled WGS sequence"/>
</dbReference>
<keyword evidence="8" id="KW-0963">Cytoplasm</keyword>
<dbReference type="InterPro" id="IPR011994">
    <property type="entry name" value="Cytidylate_kinase_dom"/>
</dbReference>
<accession>A0A133ZQ54</accession>
<evidence type="ECO:0000259" key="9">
    <source>
        <dbReference type="Pfam" id="PF02224"/>
    </source>
</evidence>
<keyword evidence="3 8" id="KW-0547">Nucleotide-binding</keyword>
<dbReference type="GO" id="GO:0036430">
    <property type="term" value="F:CMP kinase activity"/>
    <property type="evidence" value="ECO:0007669"/>
    <property type="project" value="RHEA"/>
</dbReference>
<comment type="subcellular location">
    <subcellularLocation>
        <location evidence="8">Cytoplasm</location>
    </subcellularLocation>
</comment>
<evidence type="ECO:0000256" key="1">
    <source>
        <dbReference type="ARBA" id="ARBA00009427"/>
    </source>
</evidence>
<evidence type="ECO:0000313" key="11">
    <source>
        <dbReference type="Proteomes" id="UP000070355"/>
    </source>
</evidence>
<dbReference type="CDD" id="cd02020">
    <property type="entry name" value="CMPK"/>
    <property type="match status" value="1"/>
</dbReference>
<evidence type="ECO:0000256" key="7">
    <source>
        <dbReference type="ARBA" id="ARBA00048478"/>
    </source>
</evidence>
<dbReference type="InterPro" id="IPR027417">
    <property type="entry name" value="P-loop_NTPase"/>
</dbReference>
<dbReference type="EC" id="2.7.4.25" evidence="8"/>
<keyword evidence="2 8" id="KW-0808">Transferase</keyword>
<feature type="binding site" evidence="8">
    <location>
        <begin position="11"/>
        <end position="19"/>
    </location>
    <ligand>
        <name>ATP</name>
        <dbReference type="ChEBI" id="CHEBI:30616"/>
    </ligand>
</feature>
<evidence type="ECO:0000256" key="8">
    <source>
        <dbReference type="HAMAP-Rule" id="MF_00238"/>
    </source>
</evidence>
<dbReference type="PATRIC" id="fig|1379.3.peg.1625"/>
<evidence type="ECO:0000256" key="3">
    <source>
        <dbReference type="ARBA" id="ARBA00022741"/>
    </source>
</evidence>
<dbReference type="EMBL" id="LSDC01000123">
    <property type="protein sequence ID" value="KXB57581.1"/>
    <property type="molecule type" value="Genomic_DNA"/>
</dbReference>
<feature type="domain" description="Cytidylate kinase" evidence="9">
    <location>
        <begin position="7"/>
        <end position="221"/>
    </location>
</feature>
<dbReference type="PANTHER" id="PTHR21299:SF2">
    <property type="entry name" value="CYTIDYLATE KINASE"/>
    <property type="match status" value="1"/>
</dbReference>
<dbReference type="InterPro" id="IPR003136">
    <property type="entry name" value="Cytidylate_kin"/>
</dbReference>
<dbReference type="GO" id="GO:0005524">
    <property type="term" value="F:ATP binding"/>
    <property type="evidence" value="ECO:0007669"/>
    <property type="project" value="UniProtKB-UniRule"/>
</dbReference>
<dbReference type="AlphaFoldDB" id="A0A133ZQ54"/>
<evidence type="ECO:0000256" key="4">
    <source>
        <dbReference type="ARBA" id="ARBA00022777"/>
    </source>
</evidence>
<name>A0A133ZQ54_9BACL</name>
<evidence type="ECO:0000313" key="10">
    <source>
        <dbReference type="EMBL" id="KXB57581.1"/>
    </source>
</evidence>
<keyword evidence="5 8" id="KW-0067">ATP-binding</keyword>
<evidence type="ECO:0000256" key="2">
    <source>
        <dbReference type="ARBA" id="ARBA00022679"/>
    </source>
</evidence>
<dbReference type="Pfam" id="PF02224">
    <property type="entry name" value="Cytidylate_kin"/>
    <property type="match status" value="1"/>
</dbReference>
<evidence type="ECO:0000256" key="6">
    <source>
        <dbReference type="ARBA" id="ARBA00047615"/>
    </source>
</evidence>
<organism evidence="10 11">
    <name type="scientific">Gemella haemolysans</name>
    <dbReference type="NCBI Taxonomy" id="1379"/>
    <lineage>
        <taxon>Bacteria</taxon>
        <taxon>Bacillati</taxon>
        <taxon>Bacillota</taxon>
        <taxon>Bacilli</taxon>
        <taxon>Bacillales</taxon>
        <taxon>Gemellaceae</taxon>
        <taxon>Gemella</taxon>
    </lineage>
</organism>
<gene>
    <name evidence="8" type="primary">cmk</name>
    <name evidence="10" type="ORF">HMPREF3186_01634</name>
</gene>
<sequence length="225" mass="25308">MMKYVSVAVDGPAGSGKSTITKMVAKSLGFNYVDTGAMYRALTYNFLSNGLDELEEEKIKGLLGKIEFKVEYVDGVQYVYVNDEEVSDKIRTAEVSKFTSLFAKSPAVRDFLIDTQRNLANTNNIIMDGRDIASVVLPNADVKIFLTASVEERARRRMLDFERQGIANVDFEKVKEDIKARDWQDENRDIAPLVKVDSATLLDTTRLTIDEVVEKMTELAKSVEK</sequence>
<proteinExistence type="inferred from homology"/>
<dbReference type="PANTHER" id="PTHR21299">
    <property type="entry name" value="CYTIDYLATE KINASE/PANTOATE-BETA-ALANINE LIGASE"/>
    <property type="match status" value="1"/>
</dbReference>
<dbReference type="GO" id="GO:0036431">
    <property type="term" value="F:dCMP kinase activity"/>
    <property type="evidence" value="ECO:0007669"/>
    <property type="project" value="InterPro"/>
</dbReference>
<dbReference type="HAMAP" id="MF_00238">
    <property type="entry name" value="Cytidyl_kinase_type1"/>
    <property type="match status" value="1"/>
</dbReference>
<dbReference type="GO" id="GO:0006220">
    <property type="term" value="P:pyrimidine nucleotide metabolic process"/>
    <property type="evidence" value="ECO:0007669"/>
    <property type="project" value="UniProtKB-UniRule"/>
</dbReference>
<dbReference type="Gene3D" id="3.40.50.300">
    <property type="entry name" value="P-loop containing nucleotide triphosphate hydrolases"/>
    <property type="match status" value="1"/>
</dbReference>
<comment type="catalytic activity">
    <reaction evidence="6 8">
        <text>dCMP + ATP = dCDP + ADP</text>
        <dbReference type="Rhea" id="RHEA:25094"/>
        <dbReference type="ChEBI" id="CHEBI:30616"/>
        <dbReference type="ChEBI" id="CHEBI:57566"/>
        <dbReference type="ChEBI" id="CHEBI:58593"/>
        <dbReference type="ChEBI" id="CHEBI:456216"/>
        <dbReference type="EC" id="2.7.4.25"/>
    </reaction>
</comment>
<dbReference type="SUPFAM" id="SSF52540">
    <property type="entry name" value="P-loop containing nucleoside triphosphate hydrolases"/>
    <property type="match status" value="1"/>
</dbReference>
<dbReference type="NCBIfam" id="TIGR00017">
    <property type="entry name" value="cmk"/>
    <property type="match status" value="1"/>
</dbReference>
<comment type="caution">
    <text evidence="10">The sequence shown here is derived from an EMBL/GenBank/DDBJ whole genome shotgun (WGS) entry which is preliminary data.</text>
</comment>
<keyword evidence="4 8" id="KW-0418">Kinase</keyword>
<comment type="similarity">
    <text evidence="1 8">Belongs to the cytidylate kinase family. Type 1 subfamily.</text>
</comment>
<evidence type="ECO:0000256" key="5">
    <source>
        <dbReference type="ARBA" id="ARBA00022840"/>
    </source>
</evidence>